<evidence type="ECO:0000313" key="2">
    <source>
        <dbReference type="EMBL" id="MFC3999846.1"/>
    </source>
</evidence>
<keyword evidence="1" id="KW-0472">Membrane</keyword>
<keyword evidence="3" id="KW-1185">Reference proteome</keyword>
<gene>
    <name evidence="2" type="ORF">ACFOVU_28290</name>
</gene>
<dbReference type="Proteomes" id="UP001595847">
    <property type="component" value="Unassembled WGS sequence"/>
</dbReference>
<sequence length="153" mass="16280">MTIDSVAATVVAKIAPDEMAAYPQVLDEFFFTKGRAKRGGDNPLGFGSIAVGVITGFVLGVLHDLVVESIADSIRPWWNRAWRRIAELLRLRRRAAPGPDTEIRPLSSAEIPGIVAAITERAVRTGIPPEQAGDLAAAIVAELTRPGGPGDDD</sequence>
<protein>
    <submittedName>
        <fullName evidence="2">Uncharacterized protein</fullName>
    </submittedName>
</protein>
<evidence type="ECO:0000313" key="3">
    <source>
        <dbReference type="Proteomes" id="UP001595847"/>
    </source>
</evidence>
<feature type="transmembrane region" description="Helical" evidence="1">
    <location>
        <begin position="44"/>
        <end position="67"/>
    </location>
</feature>
<evidence type="ECO:0000256" key="1">
    <source>
        <dbReference type="SAM" id="Phobius"/>
    </source>
</evidence>
<keyword evidence="1" id="KW-1133">Transmembrane helix</keyword>
<organism evidence="2 3">
    <name type="scientific">Nocardiopsis sediminis</name>
    <dbReference type="NCBI Taxonomy" id="1778267"/>
    <lineage>
        <taxon>Bacteria</taxon>
        <taxon>Bacillati</taxon>
        <taxon>Actinomycetota</taxon>
        <taxon>Actinomycetes</taxon>
        <taxon>Streptosporangiales</taxon>
        <taxon>Nocardiopsidaceae</taxon>
        <taxon>Nocardiopsis</taxon>
    </lineage>
</organism>
<reference evidence="3" key="1">
    <citation type="journal article" date="2019" name="Int. J. Syst. Evol. Microbiol.">
        <title>The Global Catalogue of Microorganisms (GCM) 10K type strain sequencing project: providing services to taxonomists for standard genome sequencing and annotation.</title>
        <authorList>
            <consortium name="The Broad Institute Genomics Platform"/>
            <consortium name="The Broad Institute Genome Sequencing Center for Infectious Disease"/>
            <person name="Wu L."/>
            <person name="Ma J."/>
        </authorList>
    </citation>
    <scope>NUCLEOTIDE SEQUENCE [LARGE SCALE GENOMIC DNA]</scope>
    <source>
        <strain evidence="3">TBRC 1826</strain>
    </source>
</reference>
<dbReference type="RefSeq" id="WP_378538494.1">
    <property type="nucleotide sequence ID" value="NZ_JBHSBH010000020.1"/>
</dbReference>
<keyword evidence="1" id="KW-0812">Transmembrane</keyword>
<comment type="caution">
    <text evidence="2">The sequence shown here is derived from an EMBL/GenBank/DDBJ whole genome shotgun (WGS) entry which is preliminary data.</text>
</comment>
<name>A0ABV8FUK2_9ACTN</name>
<dbReference type="EMBL" id="JBHSBH010000020">
    <property type="protein sequence ID" value="MFC3999846.1"/>
    <property type="molecule type" value="Genomic_DNA"/>
</dbReference>
<proteinExistence type="predicted"/>
<accession>A0ABV8FUK2</accession>